<evidence type="ECO:0000313" key="2">
    <source>
        <dbReference type="EMBL" id="KAK8050428.1"/>
    </source>
</evidence>
<organism evidence="2 3">
    <name type="scientific">Apiospora phragmitis</name>
    <dbReference type="NCBI Taxonomy" id="2905665"/>
    <lineage>
        <taxon>Eukaryota</taxon>
        <taxon>Fungi</taxon>
        <taxon>Dikarya</taxon>
        <taxon>Ascomycota</taxon>
        <taxon>Pezizomycotina</taxon>
        <taxon>Sordariomycetes</taxon>
        <taxon>Xylariomycetidae</taxon>
        <taxon>Amphisphaeriales</taxon>
        <taxon>Apiosporaceae</taxon>
        <taxon>Apiospora</taxon>
    </lineage>
</organism>
<dbReference type="RefSeq" id="XP_066712677.1">
    <property type="nucleotide sequence ID" value="XM_066863567.1"/>
</dbReference>
<feature type="compositionally biased region" description="Basic and acidic residues" evidence="1">
    <location>
        <begin position="71"/>
        <end position="84"/>
    </location>
</feature>
<accession>A0ABR1TUW9</accession>
<protein>
    <submittedName>
        <fullName evidence="2">Uncharacterized protein</fullName>
    </submittedName>
</protein>
<dbReference type="Proteomes" id="UP001480595">
    <property type="component" value="Unassembled WGS sequence"/>
</dbReference>
<reference evidence="2 3" key="1">
    <citation type="submission" date="2023-01" db="EMBL/GenBank/DDBJ databases">
        <title>Analysis of 21 Apiospora genomes using comparative genomics revels a genus with tremendous synthesis potential of carbohydrate active enzymes and secondary metabolites.</title>
        <authorList>
            <person name="Sorensen T."/>
        </authorList>
    </citation>
    <scope>NUCLEOTIDE SEQUENCE [LARGE SCALE GENOMIC DNA]</scope>
    <source>
        <strain evidence="2 3">CBS 135458</strain>
    </source>
</reference>
<feature type="region of interest" description="Disordered" evidence="1">
    <location>
        <begin position="1"/>
        <end position="153"/>
    </location>
</feature>
<proteinExistence type="predicted"/>
<feature type="compositionally biased region" description="Basic and acidic residues" evidence="1">
    <location>
        <begin position="133"/>
        <end position="145"/>
    </location>
</feature>
<keyword evidence="3" id="KW-1185">Reference proteome</keyword>
<comment type="caution">
    <text evidence="2">The sequence shown here is derived from an EMBL/GenBank/DDBJ whole genome shotgun (WGS) entry which is preliminary data.</text>
</comment>
<feature type="compositionally biased region" description="Acidic residues" evidence="1">
    <location>
        <begin position="204"/>
        <end position="217"/>
    </location>
</feature>
<gene>
    <name evidence="2" type="ORF">PG994_012158</name>
</gene>
<dbReference type="EMBL" id="JAQQWL010000011">
    <property type="protein sequence ID" value="KAK8050428.1"/>
    <property type="molecule type" value="Genomic_DNA"/>
</dbReference>
<evidence type="ECO:0000256" key="1">
    <source>
        <dbReference type="SAM" id="MobiDB-lite"/>
    </source>
</evidence>
<name>A0ABR1TUW9_9PEZI</name>
<dbReference type="GeneID" id="92096630"/>
<feature type="region of interest" description="Disordered" evidence="1">
    <location>
        <begin position="201"/>
        <end position="229"/>
    </location>
</feature>
<feature type="compositionally biased region" description="Basic residues" evidence="1">
    <location>
        <begin position="110"/>
        <end position="120"/>
    </location>
</feature>
<evidence type="ECO:0000313" key="3">
    <source>
        <dbReference type="Proteomes" id="UP001480595"/>
    </source>
</evidence>
<sequence>MAKQRKDEGAAVTRRQPRRAAKDAPPTTPPNDPAVAASIRHRVSKAPRKRRGRPGKQLPTEAQTLETMGVIREEPKEEKEGSEKQKKKHKKPPGNAAINVPKSQAGVQKASKRGPGRPRKMLTTAQAIPKLGVKFEEGNNEENGKSKNKKKEKKYMVDDPILREEKEEGLQRSLRWLPVWDSYSSLNAYMCAVGCEGKYHTHAEEEEEGEDEEEDTDTQQQPLKRPTGVPEPLWHAYHSFDDWMFRKCLTPEEVLMLPLGKTVDKAWLDAPNGFKYIAEDVLVFDDPEKFEGTAFEYKLTDCHMKQLKSGRGVSMGRRPSQSPDIDLGTFLLHDDLAMNEINSDLAVWV</sequence>
<feature type="compositionally biased region" description="Basic residues" evidence="1">
    <location>
        <begin position="39"/>
        <end position="54"/>
    </location>
</feature>